<dbReference type="eggNOG" id="ENOG502QS1E">
    <property type="taxonomic scope" value="Eukaryota"/>
</dbReference>
<dbReference type="GO" id="GO:0005886">
    <property type="term" value="C:plasma membrane"/>
    <property type="evidence" value="ECO:0007669"/>
    <property type="project" value="TreeGrafter"/>
</dbReference>
<evidence type="ECO:0000313" key="4">
    <source>
        <dbReference type="Proteomes" id="UP000005447"/>
    </source>
</evidence>
<organism evidence="3 4">
    <name type="scientific">Cavia porcellus</name>
    <name type="common">Guinea pig</name>
    <dbReference type="NCBI Taxonomy" id="10141"/>
    <lineage>
        <taxon>Eukaryota</taxon>
        <taxon>Metazoa</taxon>
        <taxon>Chordata</taxon>
        <taxon>Craniata</taxon>
        <taxon>Vertebrata</taxon>
        <taxon>Euteleostomi</taxon>
        <taxon>Mammalia</taxon>
        <taxon>Eutheria</taxon>
        <taxon>Euarchontoglires</taxon>
        <taxon>Glires</taxon>
        <taxon>Rodentia</taxon>
        <taxon>Hystricomorpha</taxon>
        <taxon>Caviidae</taxon>
        <taxon>Cavia</taxon>
    </lineage>
</organism>
<dbReference type="PANTHER" id="PTHR31247:SF7">
    <property type="entry name" value="TRANSMEMBRANE PROTEIN 198"/>
    <property type="match status" value="1"/>
</dbReference>
<reference evidence="4" key="1">
    <citation type="journal article" date="2011" name="Nature">
        <title>A high-resolution map of human evolutionary constraint using 29 mammals.</title>
        <authorList>
            <person name="Lindblad-Toh K."/>
            <person name="Garber M."/>
            <person name="Zuk O."/>
            <person name="Lin M.F."/>
            <person name="Parker B.J."/>
            <person name="Washietl S."/>
            <person name="Kheradpour P."/>
            <person name="Ernst J."/>
            <person name="Jordan G."/>
            <person name="Mauceli E."/>
            <person name="Ward L.D."/>
            <person name="Lowe C.B."/>
            <person name="Holloway A.K."/>
            <person name="Clamp M."/>
            <person name="Gnerre S."/>
            <person name="Alfoldi J."/>
            <person name="Beal K."/>
            <person name="Chang J."/>
            <person name="Clawson H."/>
            <person name="Cuff J."/>
            <person name="Di Palma F."/>
            <person name="Fitzgerald S."/>
            <person name="Flicek P."/>
            <person name="Guttman M."/>
            <person name="Hubisz M.J."/>
            <person name="Jaffe D.B."/>
            <person name="Jungreis I."/>
            <person name="Kent W.J."/>
            <person name="Kostka D."/>
            <person name="Lara M."/>
            <person name="Martins A.L."/>
            <person name="Massingham T."/>
            <person name="Moltke I."/>
            <person name="Raney B.J."/>
            <person name="Rasmussen M.D."/>
            <person name="Robinson J."/>
            <person name="Stark A."/>
            <person name="Vilella A.J."/>
            <person name="Wen J."/>
            <person name="Xie X."/>
            <person name="Zody M.C."/>
            <person name="Baldwin J."/>
            <person name="Bloom T."/>
            <person name="Chin C.W."/>
            <person name="Heiman D."/>
            <person name="Nicol R."/>
            <person name="Nusbaum C."/>
            <person name="Young S."/>
            <person name="Wilkinson J."/>
            <person name="Worley K.C."/>
            <person name="Kovar C.L."/>
            <person name="Muzny D.M."/>
            <person name="Gibbs R.A."/>
            <person name="Cree A."/>
            <person name="Dihn H.H."/>
            <person name="Fowler G."/>
            <person name="Jhangiani S."/>
            <person name="Joshi V."/>
            <person name="Lee S."/>
            <person name="Lewis L.R."/>
            <person name="Nazareth L.V."/>
            <person name="Okwuonu G."/>
            <person name="Santibanez J."/>
            <person name="Warren W.C."/>
            <person name="Mardis E.R."/>
            <person name="Weinstock G.M."/>
            <person name="Wilson R.K."/>
            <person name="Delehaunty K."/>
            <person name="Dooling D."/>
            <person name="Fronik C."/>
            <person name="Fulton L."/>
            <person name="Fulton B."/>
            <person name="Graves T."/>
            <person name="Minx P."/>
            <person name="Sodergren E."/>
            <person name="Birney E."/>
            <person name="Margulies E.H."/>
            <person name="Herrero J."/>
            <person name="Green E.D."/>
            <person name="Haussler D."/>
            <person name="Siepel A."/>
            <person name="Goldman N."/>
            <person name="Pollard K.S."/>
            <person name="Pedersen J.S."/>
            <person name="Lander E.S."/>
            <person name="Kellis M."/>
        </authorList>
    </citation>
    <scope>NUCLEOTIDE SEQUENCE [LARGE SCALE GENOMIC DNA]</scope>
    <source>
        <strain evidence="4">2N</strain>
    </source>
</reference>
<dbReference type="EMBL" id="AAKN02049525">
    <property type="status" value="NOT_ANNOTATED_CDS"/>
    <property type="molecule type" value="Genomic_DNA"/>
</dbReference>
<dbReference type="InterPro" id="IPR040236">
    <property type="entry name" value="TMEM198"/>
</dbReference>
<feature type="region of interest" description="Disordered" evidence="1">
    <location>
        <begin position="1"/>
        <end position="76"/>
    </location>
</feature>
<dbReference type="PANTHER" id="PTHR31247">
    <property type="entry name" value="TRANSMEMBRANE PROTEIN 198 FAMILY MEMBER"/>
    <property type="match status" value="1"/>
</dbReference>
<dbReference type="AlphaFoldDB" id="A0A286XY38"/>
<dbReference type="Ensembl" id="ENSCPOT00000030989.1">
    <property type="protein sequence ID" value="ENSCPOP00000030204.1"/>
    <property type="gene ID" value="ENSCPOG00000034600.1"/>
</dbReference>
<evidence type="ECO:0000313" key="3">
    <source>
        <dbReference type="Ensembl" id="ENSCPOP00000030204.1"/>
    </source>
</evidence>
<dbReference type="GO" id="GO:0031410">
    <property type="term" value="C:cytoplasmic vesicle"/>
    <property type="evidence" value="ECO:0007669"/>
    <property type="project" value="TreeGrafter"/>
</dbReference>
<keyword evidence="2" id="KW-0472">Membrane</keyword>
<dbReference type="Proteomes" id="UP000005447">
    <property type="component" value="Unassembled WGS sequence"/>
</dbReference>
<accession>A0A286XY38</accession>
<dbReference type="InParanoid" id="A0A286XY38"/>
<protein>
    <recommendedName>
        <fullName evidence="5">Transmembrane protein 198</fullName>
    </recommendedName>
</protein>
<feature type="transmembrane region" description="Helical" evidence="2">
    <location>
        <begin position="117"/>
        <end position="137"/>
    </location>
</feature>
<evidence type="ECO:0000256" key="1">
    <source>
        <dbReference type="SAM" id="MobiDB-lite"/>
    </source>
</evidence>
<reference evidence="3" key="3">
    <citation type="submission" date="2025-09" db="UniProtKB">
        <authorList>
            <consortium name="Ensembl"/>
        </authorList>
    </citation>
    <scope>IDENTIFICATION</scope>
    <source>
        <strain evidence="3">2N</strain>
    </source>
</reference>
<keyword evidence="2" id="KW-0812">Transmembrane</keyword>
<dbReference type="VEuPathDB" id="HostDB:ENSCPOG00000034600"/>
<dbReference type="GeneTree" id="ENSGT00390000016940"/>
<keyword evidence="4" id="KW-1185">Reference proteome</keyword>
<evidence type="ECO:0008006" key="5">
    <source>
        <dbReference type="Google" id="ProtNLM"/>
    </source>
</evidence>
<dbReference type="GO" id="GO:0090263">
    <property type="term" value="P:positive regulation of canonical Wnt signaling pathway"/>
    <property type="evidence" value="ECO:0007669"/>
    <property type="project" value="TreeGrafter"/>
</dbReference>
<keyword evidence="2" id="KW-1133">Transmembrane helix</keyword>
<proteinExistence type="predicted"/>
<sequence>MGPRLRDSPHPCSCSFPFPGPGQSLRTPRDWSASRCWRWSGDTAARRPGSPAQQPPSSPDPIRLEPCAPRHPGPYGPCASFAQKLRSPPAQLLPPEPDDAFWGAPCEQPLERRYQALPALVCIMCCLFGVVYCFFGYRCFKAVLFLTGLL</sequence>
<name>A0A286XY38_CAVPO</name>
<dbReference type="STRING" id="10141.ENSCPOP00000030204"/>
<evidence type="ECO:0000256" key="2">
    <source>
        <dbReference type="SAM" id="Phobius"/>
    </source>
</evidence>
<dbReference type="Bgee" id="ENSCPOG00000034600">
    <property type="expression patterns" value="Expressed in frontal cortex and 7 other cell types or tissues"/>
</dbReference>
<reference evidence="3" key="2">
    <citation type="submission" date="2025-08" db="UniProtKB">
        <authorList>
            <consortium name="Ensembl"/>
        </authorList>
    </citation>
    <scope>IDENTIFICATION</scope>
    <source>
        <strain evidence="3">2N</strain>
    </source>
</reference>